<gene>
    <name evidence="2" type="ORF">E6O75_ATG00192</name>
</gene>
<dbReference type="AlphaFoldDB" id="A0A4Z1PD49"/>
<proteinExistence type="predicted"/>
<name>A0A4Z1PD49_9PEZI</name>
<dbReference type="Proteomes" id="UP000298493">
    <property type="component" value="Unassembled WGS sequence"/>
</dbReference>
<evidence type="ECO:0000313" key="2">
    <source>
        <dbReference type="EMBL" id="TID27425.1"/>
    </source>
</evidence>
<protein>
    <submittedName>
        <fullName evidence="2">Uncharacterized protein</fullName>
    </submittedName>
</protein>
<evidence type="ECO:0000313" key="3">
    <source>
        <dbReference type="Proteomes" id="UP000298493"/>
    </source>
</evidence>
<sequence length="77" mass="8764">MIFYALLASDHPRESTHVRNMETTEVPWQVIPKIYTSLHSLPKRGPNNEPKEEKPKTVKCVSSKAKLMETLTKDPCG</sequence>
<accession>A0A4Z1PD49</accession>
<feature type="region of interest" description="Disordered" evidence="1">
    <location>
        <begin position="39"/>
        <end position="61"/>
    </location>
</feature>
<comment type="caution">
    <text evidence="2">The sequence shown here is derived from an EMBL/GenBank/DDBJ whole genome shotgun (WGS) entry which is preliminary data.</text>
</comment>
<keyword evidence="3" id="KW-1185">Reference proteome</keyword>
<evidence type="ECO:0000256" key="1">
    <source>
        <dbReference type="SAM" id="MobiDB-lite"/>
    </source>
</evidence>
<reference evidence="2 3" key="1">
    <citation type="submission" date="2019-04" db="EMBL/GenBank/DDBJ databases">
        <title>High contiguity whole genome sequence and gene annotation resource for two Venturia nashicola isolates.</title>
        <authorList>
            <person name="Prokchorchik M."/>
            <person name="Won K."/>
            <person name="Lee Y."/>
            <person name="Choi E.D."/>
            <person name="Segonzac C."/>
            <person name="Sohn K.H."/>
        </authorList>
    </citation>
    <scope>NUCLEOTIDE SEQUENCE [LARGE SCALE GENOMIC DNA]</scope>
    <source>
        <strain evidence="2 3">PRI2</strain>
    </source>
</reference>
<dbReference type="EMBL" id="SNSC02000001">
    <property type="protein sequence ID" value="TID27425.1"/>
    <property type="molecule type" value="Genomic_DNA"/>
</dbReference>
<organism evidence="2 3">
    <name type="scientific">Venturia nashicola</name>
    <dbReference type="NCBI Taxonomy" id="86259"/>
    <lineage>
        <taxon>Eukaryota</taxon>
        <taxon>Fungi</taxon>
        <taxon>Dikarya</taxon>
        <taxon>Ascomycota</taxon>
        <taxon>Pezizomycotina</taxon>
        <taxon>Dothideomycetes</taxon>
        <taxon>Pleosporomycetidae</taxon>
        <taxon>Venturiales</taxon>
        <taxon>Venturiaceae</taxon>
        <taxon>Venturia</taxon>
    </lineage>
</organism>